<comment type="caution">
    <text evidence="1">The sequence shown here is derived from an EMBL/GenBank/DDBJ whole genome shotgun (WGS) entry which is preliminary data.</text>
</comment>
<dbReference type="EMBL" id="JAFNLT010000013">
    <property type="protein sequence ID" value="MBO1228160.1"/>
    <property type="molecule type" value="Genomic_DNA"/>
</dbReference>
<organism evidence="1 2">
    <name type="scientific">Staphylococcus nepalensis</name>
    <dbReference type="NCBI Taxonomy" id="214473"/>
    <lineage>
        <taxon>Bacteria</taxon>
        <taxon>Bacillati</taxon>
        <taxon>Bacillota</taxon>
        <taxon>Bacilli</taxon>
        <taxon>Bacillales</taxon>
        <taxon>Staphylococcaceae</taxon>
        <taxon>Staphylococcus</taxon>
    </lineage>
</organism>
<dbReference type="Proteomes" id="UP000664081">
    <property type="component" value="Unassembled WGS sequence"/>
</dbReference>
<protein>
    <submittedName>
        <fullName evidence="1">Uncharacterized protein</fullName>
    </submittedName>
</protein>
<evidence type="ECO:0000313" key="1">
    <source>
        <dbReference type="EMBL" id="MBO1228160.1"/>
    </source>
</evidence>
<evidence type="ECO:0000313" key="2">
    <source>
        <dbReference type="Proteomes" id="UP000664081"/>
    </source>
</evidence>
<dbReference type="GeneID" id="66777538"/>
<reference evidence="1 2" key="1">
    <citation type="submission" date="2021-03" db="EMBL/GenBank/DDBJ databases">
        <title>Staphylococci and Mammaliicocci in bats.</title>
        <authorList>
            <person name="Fountain K."/>
        </authorList>
    </citation>
    <scope>NUCLEOTIDE SEQUENCE [LARGE SCALE GENOMIC DNA]</scope>
    <source>
        <strain evidence="1 2">18_1_E_SW</strain>
    </source>
</reference>
<accession>A0ABS3L548</accession>
<sequence>MKLTYLPKWQLINQSQKQFMIQEDTKSISLVSPINEYAMGILSQVFFTIENGVVVNINIENNSNELKIEVDEAVLTIYIIDL</sequence>
<gene>
    <name evidence="1" type="ORF">J3T88_12745</name>
</gene>
<keyword evidence="2" id="KW-1185">Reference proteome</keyword>
<proteinExistence type="predicted"/>
<name>A0ABS3L548_9STAP</name>
<dbReference type="RefSeq" id="WP_096810626.1">
    <property type="nucleotide sequence ID" value="NZ_CP017459.1"/>
</dbReference>